<dbReference type="EMBL" id="QGDL01000005">
    <property type="protein sequence ID" value="PWJ29895.1"/>
    <property type="molecule type" value="Genomic_DNA"/>
</dbReference>
<feature type="signal peptide" evidence="5">
    <location>
        <begin position="1"/>
        <end position="19"/>
    </location>
</feature>
<dbReference type="PANTHER" id="PTHR30290">
    <property type="entry name" value="PERIPLASMIC BINDING COMPONENT OF ABC TRANSPORTER"/>
    <property type="match status" value="1"/>
</dbReference>
<evidence type="ECO:0000259" key="6">
    <source>
        <dbReference type="Pfam" id="PF00496"/>
    </source>
</evidence>
<dbReference type="CDD" id="cd00995">
    <property type="entry name" value="PBP2_NikA_DppA_OppA_like"/>
    <property type="match status" value="1"/>
</dbReference>
<evidence type="ECO:0000256" key="5">
    <source>
        <dbReference type="SAM" id="SignalP"/>
    </source>
</evidence>
<dbReference type="AlphaFoldDB" id="A0A2Y9BCH7"/>
<dbReference type="Gene3D" id="3.40.190.10">
    <property type="entry name" value="Periplasmic binding protein-like II"/>
    <property type="match status" value="1"/>
</dbReference>
<dbReference type="Pfam" id="PF00496">
    <property type="entry name" value="SBP_bac_5"/>
    <property type="match status" value="1"/>
</dbReference>
<dbReference type="SUPFAM" id="SSF53850">
    <property type="entry name" value="Periplasmic binding protein-like II"/>
    <property type="match status" value="1"/>
</dbReference>
<dbReference type="Gene3D" id="3.10.105.10">
    <property type="entry name" value="Dipeptide-binding Protein, Domain 3"/>
    <property type="match status" value="1"/>
</dbReference>
<organism evidence="7 8">
    <name type="scientific">Faecalicatena orotica</name>
    <dbReference type="NCBI Taxonomy" id="1544"/>
    <lineage>
        <taxon>Bacteria</taxon>
        <taxon>Bacillati</taxon>
        <taxon>Bacillota</taxon>
        <taxon>Clostridia</taxon>
        <taxon>Lachnospirales</taxon>
        <taxon>Lachnospiraceae</taxon>
        <taxon>Faecalicatena</taxon>
    </lineage>
</organism>
<evidence type="ECO:0000313" key="8">
    <source>
        <dbReference type="Proteomes" id="UP000245845"/>
    </source>
</evidence>
<evidence type="ECO:0000256" key="4">
    <source>
        <dbReference type="SAM" id="MobiDB-lite"/>
    </source>
</evidence>
<dbReference type="GO" id="GO:0015833">
    <property type="term" value="P:peptide transport"/>
    <property type="evidence" value="ECO:0007669"/>
    <property type="project" value="TreeGrafter"/>
</dbReference>
<dbReference type="PIRSF" id="PIRSF002741">
    <property type="entry name" value="MppA"/>
    <property type="match status" value="1"/>
</dbReference>
<feature type="region of interest" description="Disordered" evidence="4">
    <location>
        <begin position="24"/>
        <end position="44"/>
    </location>
</feature>
<accession>A0A2Y9BCH7</accession>
<name>A0A2Y9BCH7_9FIRM</name>
<keyword evidence="3 5" id="KW-0732">Signal</keyword>
<keyword evidence="8" id="KW-1185">Reference proteome</keyword>
<dbReference type="RefSeq" id="WP_109731025.1">
    <property type="nucleotide sequence ID" value="NZ_BAAACK010000018.1"/>
</dbReference>
<evidence type="ECO:0000256" key="1">
    <source>
        <dbReference type="ARBA" id="ARBA00005695"/>
    </source>
</evidence>
<dbReference type="InterPro" id="IPR039424">
    <property type="entry name" value="SBP_5"/>
</dbReference>
<feature type="chain" id="PRO_5043162118" evidence="5">
    <location>
        <begin position="20"/>
        <end position="541"/>
    </location>
</feature>
<evidence type="ECO:0000313" key="7">
    <source>
        <dbReference type="EMBL" id="PWJ29895.1"/>
    </source>
</evidence>
<dbReference type="PANTHER" id="PTHR30290:SF9">
    <property type="entry name" value="OLIGOPEPTIDE-BINDING PROTEIN APPA"/>
    <property type="match status" value="1"/>
</dbReference>
<feature type="domain" description="Solute-binding protein family 5" evidence="6">
    <location>
        <begin position="100"/>
        <end position="445"/>
    </location>
</feature>
<sequence>MKKKMLALLLAVSMTVTLAACGSVTNKGSDSKSSGTSAEVDSGDAKSHILENGRYDKLVVAISEDPQDLEGDDVNLGSRYYWIYGIYESLFDMADDNSGELVPCMAESYEPSEDGTSWTVKLHNDITDWEGNNITANDVKYCFEKIIAAGQAIRFDYYDSIEVIDDYTFKMNWKEVPPAISEIEFPLVRTLIFSQKAYEDHGGMATTPVGTGCYKVTDFVTGSKVVMEANDDYWGLKYQDQLTGRHKATVQTLELDVVTESSTAVVGLENGTLDVCSYVPLADEEKFTSDPRYKVEEVVQGDYWYIAPNGQRMGEDLRKAVYYAIDNQAVSTAMGGQYVPSTSLGNSAYADYDEALELDGTYITDYDVDKAKDYLDKAGYKGETLKLICVNNETATAAAQMIQVLLEQAGIKLEINAVTNDTYNTMTSPTYSDQWDMMINTIGGPSMVGSWHLLMDNEVNNGLTFSLIEDSKLQELYETATADATHDTEHMREVLDYVIDKGYLYSIANVSTALVYTANMEEMYYREGYYTPGAAKFIGQE</sequence>
<comment type="similarity">
    <text evidence="1">Belongs to the bacterial solute-binding protein 5 family.</text>
</comment>
<reference evidence="7 8" key="1">
    <citation type="submission" date="2018-05" db="EMBL/GenBank/DDBJ databases">
        <title>The Hungate 1000. A catalogue of reference genomes from the rumen microbiome.</title>
        <authorList>
            <person name="Kelly W."/>
        </authorList>
    </citation>
    <scope>NUCLEOTIDE SEQUENCE [LARGE SCALE GENOMIC DNA]</scope>
    <source>
        <strain evidence="7 8">NLAE-zl-C242</strain>
    </source>
</reference>
<proteinExistence type="inferred from homology"/>
<dbReference type="InterPro" id="IPR030678">
    <property type="entry name" value="Peptide/Ni-bd"/>
</dbReference>
<evidence type="ECO:0000256" key="2">
    <source>
        <dbReference type="ARBA" id="ARBA00022448"/>
    </source>
</evidence>
<feature type="compositionally biased region" description="Polar residues" evidence="4">
    <location>
        <begin position="24"/>
        <end position="39"/>
    </location>
</feature>
<keyword evidence="2" id="KW-0813">Transport</keyword>
<comment type="caution">
    <text evidence="7">The sequence shown here is derived from an EMBL/GenBank/DDBJ whole genome shotgun (WGS) entry which is preliminary data.</text>
</comment>
<protein>
    <submittedName>
        <fullName evidence="7">ABC-type transport system substrate-binding protein</fullName>
    </submittedName>
</protein>
<dbReference type="GO" id="GO:0042597">
    <property type="term" value="C:periplasmic space"/>
    <property type="evidence" value="ECO:0007669"/>
    <property type="project" value="UniProtKB-ARBA"/>
</dbReference>
<dbReference type="OrthoDB" id="2473119at2"/>
<gene>
    <name evidence="7" type="ORF">A8806_105198</name>
</gene>
<evidence type="ECO:0000256" key="3">
    <source>
        <dbReference type="ARBA" id="ARBA00022729"/>
    </source>
</evidence>
<dbReference type="Proteomes" id="UP000245845">
    <property type="component" value="Unassembled WGS sequence"/>
</dbReference>
<dbReference type="GO" id="GO:1904680">
    <property type="term" value="F:peptide transmembrane transporter activity"/>
    <property type="evidence" value="ECO:0007669"/>
    <property type="project" value="TreeGrafter"/>
</dbReference>
<dbReference type="PROSITE" id="PS51257">
    <property type="entry name" value="PROKAR_LIPOPROTEIN"/>
    <property type="match status" value="1"/>
</dbReference>
<dbReference type="GO" id="GO:0043190">
    <property type="term" value="C:ATP-binding cassette (ABC) transporter complex"/>
    <property type="evidence" value="ECO:0007669"/>
    <property type="project" value="InterPro"/>
</dbReference>
<dbReference type="InterPro" id="IPR000914">
    <property type="entry name" value="SBP_5_dom"/>
</dbReference>